<name>A0A8T9B7U1_9HELO</name>
<evidence type="ECO:0000256" key="7">
    <source>
        <dbReference type="ARBA" id="ARBA00022955"/>
    </source>
</evidence>
<keyword evidence="5 14" id="KW-0547">Nucleotide-binding</keyword>
<dbReference type="SUPFAM" id="SSF54211">
    <property type="entry name" value="Ribosomal protein S5 domain 2-like"/>
    <property type="match status" value="1"/>
</dbReference>
<dbReference type="GO" id="GO:0005524">
    <property type="term" value="F:ATP binding"/>
    <property type="evidence" value="ECO:0007669"/>
    <property type="project" value="UniProtKB-UniRule"/>
</dbReference>
<dbReference type="InterPro" id="IPR020568">
    <property type="entry name" value="Ribosomal_Su5_D2-typ_SF"/>
</dbReference>
<evidence type="ECO:0000256" key="3">
    <source>
        <dbReference type="ARBA" id="ARBA00012296"/>
    </source>
</evidence>
<evidence type="ECO:0000313" key="18">
    <source>
        <dbReference type="EMBL" id="TVY16028.1"/>
    </source>
</evidence>
<evidence type="ECO:0000259" key="16">
    <source>
        <dbReference type="Pfam" id="PF18376"/>
    </source>
</evidence>
<evidence type="ECO:0000256" key="6">
    <source>
        <dbReference type="ARBA" id="ARBA00022840"/>
    </source>
</evidence>
<dbReference type="SUPFAM" id="SSF55060">
    <property type="entry name" value="GHMP Kinase, C-terminal domain"/>
    <property type="match status" value="1"/>
</dbReference>
<dbReference type="Proteomes" id="UP000469559">
    <property type="component" value="Unassembled WGS sequence"/>
</dbReference>
<comment type="catalytic activity">
    <reaction evidence="13">
        <text>(R)-5-diphosphomevalonate + ATP = isopentenyl diphosphate + ADP + phosphate + CO2</text>
        <dbReference type="Rhea" id="RHEA:23732"/>
        <dbReference type="ChEBI" id="CHEBI:16526"/>
        <dbReference type="ChEBI" id="CHEBI:30616"/>
        <dbReference type="ChEBI" id="CHEBI:43474"/>
        <dbReference type="ChEBI" id="CHEBI:57557"/>
        <dbReference type="ChEBI" id="CHEBI:128769"/>
        <dbReference type="ChEBI" id="CHEBI:456216"/>
        <dbReference type="EC" id="4.1.1.33"/>
    </reaction>
    <physiologicalReaction direction="left-to-right" evidence="13">
        <dbReference type="Rhea" id="RHEA:23733"/>
    </physiologicalReaction>
</comment>
<proteinExistence type="inferred from homology"/>
<dbReference type="InterPro" id="IPR036554">
    <property type="entry name" value="GHMP_kinase_C_sf"/>
</dbReference>
<evidence type="ECO:0000313" key="19">
    <source>
        <dbReference type="Proteomes" id="UP000469559"/>
    </source>
</evidence>
<dbReference type="Gene3D" id="3.30.70.890">
    <property type="entry name" value="GHMP kinase, C-terminal domain"/>
    <property type="match status" value="1"/>
</dbReference>
<dbReference type="InterPro" id="IPR053859">
    <property type="entry name" value="MVD-like_N"/>
</dbReference>
<evidence type="ECO:0000256" key="5">
    <source>
        <dbReference type="ARBA" id="ARBA00022741"/>
    </source>
</evidence>
<accession>A0A8T9B7U1</accession>
<dbReference type="AlphaFoldDB" id="A0A8T9B7U1"/>
<dbReference type="EC" id="4.1.1.33" evidence="3 14"/>
<evidence type="ECO:0000256" key="10">
    <source>
        <dbReference type="ARBA" id="ARBA00023166"/>
    </source>
</evidence>
<reference evidence="18 19" key="1">
    <citation type="submission" date="2018-05" db="EMBL/GenBank/DDBJ databases">
        <title>Whole genome sequencing for identification of molecular markers to develop diagnostic detection tools for the regulated plant pathogen Lachnellula willkommii.</title>
        <authorList>
            <person name="Giroux E."/>
            <person name="Bilodeau G."/>
        </authorList>
    </citation>
    <scope>NUCLEOTIDE SEQUENCE [LARGE SCALE GENOMIC DNA]</scope>
    <source>
        <strain evidence="18 19">CBS 203.66</strain>
    </source>
</reference>
<evidence type="ECO:0000256" key="14">
    <source>
        <dbReference type="PIRNR" id="PIRNR015950"/>
    </source>
</evidence>
<evidence type="ECO:0000256" key="11">
    <source>
        <dbReference type="ARBA" id="ARBA00023221"/>
    </source>
</evidence>
<dbReference type="InterPro" id="IPR014721">
    <property type="entry name" value="Ribsml_uS5_D2-typ_fold_subgr"/>
</dbReference>
<dbReference type="PIRSF" id="PIRSF015950">
    <property type="entry name" value="Mev_P_decrbx"/>
    <property type="match status" value="1"/>
</dbReference>
<keyword evidence="12 14" id="KW-0456">Lyase</keyword>
<organism evidence="18 19">
    <name type="scientific">Lachnellula arida</name>
    <dbReference type="NCBI Taxonomy" id="1316785"/>
    <lineage>
        <taxon>Eukaryota</taxon>
        <taxon>Fungi</taxon>
        <taxon>Dikarya</taxon>
        <taxon>Ascomycota</taxon>
        <taxon>Pezizomycotina</taxon>
        <taxon>Leotiomycetes</taxon>
        <taxon>Helotiales</taxon>
        <taxon>Lachnaceae</taxon>
        <taxon>Lachnellula</taxon>
    </lineage>
</organism>
<keyword evidence="4 15" id="KW-0444">Lipid biosynthesis</keyword>
<evidence type="ECO:0000256" key="15">
    <source>
        <dbReference type="RuleBase" id="RU363086"/>
    </source>
</evidence>
<comment type="pathway">
    <text evidence="1 15">Isoprenoid biosynthesis; isopentenyl diphosphate biosynthesis via mevalonate pathway; isopentenyl diphosphate from (R)-mevalonate: step 3/3.</text>
</comment>
<dbReference type="NCBIfam" id="TIGR01240">
    <property type="entry name" value="mevDPdecarb"/>
    <property type="match status" value="1"/>
</dbReference>
<keyword evidence="11 15" id="KW-0753">Steroid metabolism</keyword>
<evidence type="ECO:0000256" key="4">
    <source>
        <dbReference type="ARBA" id="ARBA00022516"/>
    </source>
</evidence>
<evidence type="ECO:0000256" key="9">
    <source>
        <dbReference type="ARBA" id="ARBA00023098"/>
    </source>
</evidence>
<dbReference type="OrthoDB" id="10253702at2759"/>
<dbReference type="GO" id="GO:0005829">
    <property type="term" value="C:cytosol"/>
    <property type="evidence" value="ECO:0007669"/>
    <property type="project" value="InterPro"/>
</dbReference>
<sequence length="396" mass="42487">MADQKIYQASTTAPVNIAVVKYWGKRDPKLNLPTNSSISVTLSQSDLRTHTTAACSASFPTSDSLLLNSSPQDVTGARTQACFRELRSLRAALEASDSSLPKLSTLPLKIVSENNFPTAAGLASSAAGFAALVRAIANLYDLSSSPTELSRIARQGSGSACRSLFGGYVAWQMGTKDDGSDSLAVEVAPASHWPTMRALILVASAKQKKVSSTSGMQTTVATSELFQRRAEIVVPKHMEEMEKAIKEKDFEAFGRVTMMESNSFHSTCSDTFPPIRYMKLFGVKWSILLTWSSDVSWAAVGVVEDINRKAGKIVAAYTFDAGPNAVIYYEEANTDIVAGVVKGALGSVSGWESREIKAQASDVLDAADVEVLKRGITRVILTQVGEGPIKTEESLI</sequence>
<evidence type="ECO:0000256" key="2">
    <source>
        <dbReference type="ARBA" id="ARBA00008831"/>
    </source>
</evidence>
<dbReference type="GO" id="GO:0019287">
    <property type="term" value="P:isopentenyl diphosphate biosynthetic process, mevalonate pathway"/>
    <property type="evidence" value="ECO:0007669"/>
    <property type="project" value="UniProtKB-UniRule"/>
</dbReference>
<evidence type="ECO:0000256" key="8">
    <source>
        <dbReference type="ARBA" id="ARBA00023011"/>
    </source>
</evidence>
<evidence type="ECO:0000256" key="12">
    <source>
        <dbReference type="ARBA" id="ARBA00023239"/>
    </source>
</evidence>
<keyword evidence="8 15" id="KW-0756">Sterol biosynthesis</keyword>
<keyword evidence="9 14" id="KW-0443">Lipid metabolism</keyword>
<comment type="similarity">
    <text evidence="2 14 15">Belongs to the diphosphomevalonate decarboxylase family.</text>
</comment>
<feature type="domain" description="Mvd1 C-terminal" evidence="16">
    <location>
        <begin position="198"/>
        <end position="389"/>
    </location>
</feature>
<dbReference type="PANTHER" id="PTHR10977">
    <property type="entry name" value="DIPHOSPHOMEVALONATE DECARBOXYLASE"/>
    <property type="match status" value="1"/>
</dbReference>
<feature type="domain" description="Diphosphomevalonate decarboxylase-like N-terminal" evidence="17">
    <location>
        <begin position="13"/>
        <end position="184"/>
    </location>
</feature>
<dbReference type="GO" id="GO:0016126">
    <property type="term" value="P:sterol biosynthetic process"/>
    <property type="evidence" value="ECO:0007669"/>
    <property type="project" value="UniProtKB-KW"/>
</dbReference>
<comment type="caution">
    <text evidence="18">The sequence shown here is derived from an EMBL/GenBank/DDBJ whole genome shotgun (WGS) entry which is preliminary data.</text>
</comment>
<evidence type="ECO:0000259" key="17">
    <source>
        <dbReference type="Pfam" id="PF22700"/>
    </source>
</evidence>
<dbReference type="Gene3D" id="3.30.230.10">
    <property type="match status" value="1"/>
</dbReference>
<dbReference type="Pfam" id="PF22700">
    <property type="entry name" value="MVD-like_N"/>
    <property type="match status" value="1"/>
</dbReference>
<dbReference type="InterPro" id="IPR005935">
    <property type="entry name" value="Mev_decarb"/>
</dbReference>
<keyword evidence="6 14" id="KW-0067">ATP-binding</keyword>
<keyword evidence="7 15" id="KW-0752">Steroid biosynthesis</keyword>
<dbReference type="PANTHER" id="PTHR10977:SF3">
    <property type="entry name" value="DIPHOSPHOMEVALONATE DECARBOXYLASE"/>
    <property type="match status" value="1"/>
</dbReference>
<protein>
    <recommendedName>
        <fullName evidence="3 14">Diphosphomevalonate decarboxylase</fullName>
        <ecNumber evidence="3 14">4.1.1.33</ecNumber>
    </recommendedName>
</protein>
<evidence type="ECO:0000256" key="13">
    <source>
        <dbReference type="ARBA" id="ARBA00048416"/>
    </source>
</evidence>
<evidence type="ECO:0000256" key="1">
    <source>
        <dbReference type="ARBA" id="ARBA00005055"/>
    </source>
</evidence>
<keyword evidence="10 15" id="KW-1207">Sterol metabolism</keyword>
<dbReference type="EMBL" id="QGMF01000420">
    <property type="protein sequence ID" value="TVY16028.1"/>
    <property type="molecule type" value="Genomic_DNA"/>
</dbReference>
<dbReference type="Pfam" id="PF18376">
    <property type="entry name" value="MDD_C"/>
    <property type="match status" value="1"/>
</dbReference>
<keyword evidence="19" id="KW-1185">Reference proteome</keyword>
<dbReference type="InterPro" id="IPR029765">
    <property type="entry name" value="Mev_diP_decarb"/>
</dbReference>
<dbReference type="FunFam" id="3.30.230.10:FF:000018">
    <property type="entry name" value="Diphosphomevalonate decarboxylase"/>
    <property type="match status" value="1"/>
</dbReference>
<gene>
    <name evidence="18" type="primary">MVD1</name>
    <name evidence="18" type="ORF">LARI1_G003823</name>
</gene>
<dbReference type="GO" id="GO:0004163">
    <property type="term" value="F:diphosphomevalonate decarboxylase activity"/>
    <property type="evidence" value="ECO:0007669"/>
    <property type="project" value="UniProtKB-UniRule"/>
</dbReference>
<dbReference type="InterPro" id="IPR041431">
    <property type="entry name" value="Mvd1_C"/>
</dbReference>